<evidence type="ECO:0000313" key="7">
    <source>
        <dbReference type="EMBL" id="SMG35084.1"/>
    </source>
</evidence>
<dbReference type="Pfam" id="PF08281">
    <property type="entry name" value="Sigma70_r4_2"/>
    <property type="match status" value="1"/>
</dbReference>
<feature type="domain" description="RNA polymerase sigma factor 70 region 4 type 2" evidence="6">
    <location>
        <begin position="116"/>
        <end position="166"/>
    </location>
</feature>
<evidence type="ECO:0000256" key="4">
    <source>
        <dbReference type="ARBA" id="ARBA00023163"/>
    </source>
</evidence>
<evidence type="ECO:0000256" key="3">
    <source>
        <dbReference type="ARBA" id="ARBA00023082"/>
    </source>
</evidence>
<proteinExistence type="inferred from homology"/>
<sequence>MLTNQLPEENLDVCKESVFSELFAKYSKDLHNFLYYKFGEALNPKDVAQEAFVKLWNNCANVTYKKAKSFLFTVANNHMLNDIAKNKTATKFRNIKPKSYTVESPEFLLEEDEYMQALQNAINSLSEDLRATFLLNRIDGKKHQEIADMLGISRKAVEKRIYKALSLIREKVDGI</sequence>
<dbReference type="InterPro" id="IPR039425">
    <property type="entry name" value="RNA_pol_sigma-70-like"/>
</dbReference>
<organism evidence="7 8">
    <name type="scientific">Marivirga sericea</name>
    <dbReference type="NCBI Taxonomy" id="1028"/>
    <lineage>
        <taxon>Bacteria</taxon>
        <taxon>Pseudomonadati</taxon>
        <taxon>Bacteroidota</taxon>
        <taxon>Cytophagia</taxon>
        <taxon>Cytophagales</taxon>
        <taxon>Marivirgaceae</taxon>
        <taxon>Marivirga</taxon>
    </lineage>
</organism>
<dbReference type="RefSeq" id="WP_085517258.1">
    <property type="nucleotide sequence ID" value="NZ_FXAW01000004.1"/>
</dbReference>
<dbReference type="InterPro" id="IPR013325">
    <property type="entry name" value="RNA_pol_sigma_r2"/>
</dbReference>
<dbReference type="InterPro" id="IPR036388">
    <property type="entry name" value="WH-like_DNA-bd_sf"/>
</dbReference>
<dbReference type="InterPro" id="IPR007627">
    <property type="entry name" value="RNA_pol_sigma70_r2"/>
</dbReference>
<evidence type="ECO:0000256" key="2">
    <source>
        <dbReference type="ARBA" id="ARBA00023015"/>
    </source>
</evidence>
<comment type="similarity">
    <text evidence="1">Belongs to the sigma-70 factor family. ECF subfamily.</text>
</comment>
<dbReference type="InterPro" id="IPR013324">
    <property type="entry name" value="RNA_pol_sigma_r3/r4-like"/>
</dbReference>
<accession>A0A1X7K2Y4</accession>
<dbReference type="PANTHER" id="PTHR43133:SF46">
    <property type="entry name" value="RNA POLYMERASE SIGMA-70 FACTOR ECF SUBFAMILY"/>
    <property type="match status" value="1"/>
</dbReference>
<keyword evidence="4" id="KW-0804">Transcription</keyword>
<dbReference type="GO" id="GO:0016987">
    <property type="term" value="F:sigma factor activity"/>
    <property type="evidence" value="ECO:0007669"/>
    <property type="project" value="UniProtKB-KW"/>
</dbReference>
<protein>
    <submittedName>
        <fullName evidence="7">RNA polymerase sigma-70 factor, ECF subfamily</fullName>
    </submittedName>
</protein>
<keyword evidence="8" id="KW-1185">Reference proteome</keyword>
<dbReference type="GO" id="GO:0003677">
    <property type="term" value="F:DNA binding"/>
    <property type="evidence" value="ECO:0007669"/>
    <property type="project" value="InterPro"/>
</dbReference>
<dbReference type="SUPFAM" id="SSF88659">
    <property type="entry name" value="Sigma3 and sigma4 domains of RNA polymerase sigma factors"/>
    <property type="match status" value="1"/>
</dbReference>
<dbReference type="Gene3D" id="1.10.1740.10">
    <property type="match status" value="1"/>
</dbReference>
<name>A0A1X7K2Y4_9BACT</name>
<reference evidence="8" key="1">
    <citation type="submission" date="2017-04" db="EMBL/GenBank/DDBJ databases">
        <authorList>
            <person name="Varghese N."/>
            <person name="Submissions S."/>
        </authorList>
    </citation>
    <scope>NUCLEOTIDE SEQUENCE [LARGE SCALE GENOMIC DNA]</scope>
    <source>
        <strain evidence="8">DSM 4125</strain>
    </source>
</reference>
<dbReference type="NCBIfam" id="TIGR02937">
    <property type="entry name" value="sigma70-ECF"/>
    <property type="match status" value="1"/>
</dbReference>
<evidence type="ECO:0000313" key="8">
    <source>
        <dbReference type="Proteomes" id="UP000193804"/>
    </source>
</evidence>
<dbReference type="AlphaFoldDB" id="A0A1X7K2Y4"/>
<dbReference type="Proteomes" id="UP000193804">
    <property type="component" value="Unassembled WGS sequence"/>
</dbReference>
<keyword evidence="2" id="KW-0805">Transcription regulation</keyword>
<dbReference type="OrthoDB" id="1524077at2"/>
<evidence type="ECO:0000259" key="6">
    <source>
        <dbReference type="Pfam" id="PF08281"/>
    </source>
</evidence>
<dbReference type="InterPro" id="IPR013249">
    <property type="entry name" value="RNA_pol_sigma70_r4_t2"/>
</dbReference>
<dbReference type="Gene3D" id="1.10.10.10">
    <property type="entry name" value="Winged helix-like DNA-binding domain superfamily/Winged helix DNA-binding domain"/>
    <property type="match status" value="1"/>
</dbReference>
<dbReference type="InterPro" id="IPR014284">
    <property type="entry name" value="RNA_pol_sigma-70_dom"/>
</dbReference>
<dbReference type="STRING" id="1028.SAMN05661096_02293"/>
<dbReference type="CDD" id="cd06171">
    <property type="entry name" value="Sigma70_r4"/>
    <property type="match status" value="1"/>
</dbReference>
<dbReference type="SUPFAM" id="SSF88946">
    <property type="entry name" value="Sigma2 domain of RNA polymerase sigma factors"/>
    <property type="match status" value="1"/>
</dbReference>
<gene>
    <name evidence="7" type="ORF">SAMN05661096_02293</name>
</gene>
<dbReference type="PANTHER" id="PTHR43133">
    <property type="entry name" value="RNA POLYMERASE ECF-TYPE SIGMA FACTO"/>
    <property type="match status" value="1"/>
</dbReference>
<dbReference type="EMBL" id="FXAW01000004">
    <property type="protein sequence ID" value="SMG35084.1"/>
    <property type="molecule type" value="Genomic_DNA"/>
</dbReference>
<dbReference type="Pfam" id="PF04542">
    <property type="entry name" value="Sigma70_r2"/>
    <property type="match status" value="1"/>
</dbReference>
<evidence type="ECO:0000256" key="1">
    <source>
        <dbReference type="ARBA" id="ARBA00010641"/>
    </source>
</evidence>
<evidence type="ECO:0000259" key="5">
    <source>
        <dbReference type="Pfam" id="PF04542"/>
    </source>
</evidence>
<dbReference type="GO" id="GO:0006352">
    <property type="term" value="P:DNA-templated transcription initiation"/>
    <property type="evidence" value="ECO:0007669"/>
    <property type="project" value="InterPro"/>
</dbReference>
<keyword evidence="3" id="KW-0731">Sigma factor</keyword>
<feature type="domain" description="RNA polymerase sigma-70 region 2" evidence="5">
    <location>
        <begin position="22"/>
        <end position="87"/>
    </location>
</feature>